<gene>
    <name evidence="2" type="ORF">NC653_003317</name>
</gene>
<evidence type="ECO:0000313" key="2">
    <source>
        <dbReference type="EMBL" id="KAJ7013625.1"/>
    </source>
</evidence>
<sequence>MAASGSSLILPNLDFRQVNPLQEDSGLVDLRPHNKCKSLWFEHASSTKSVSTAHFLFSAKPSSDPPHIHRTKRPETLGYHGTTSQHV</sequence>
<keyword evidence="3" id="KW-1185">Reference proteome</keyword>
<reference evidence="2 3" key="1">
    <citation type="journal article" date="2023" name="Mol. Ecol. Resour.">
        <title>Chromosome-level genome assembly of a triploid poplar Populus alba 'Berolinensis'.</title>
        <authorList>
            <person name="Chen S."/>
            <person name="Yu Y."/>
            <person name="Wang X."/>
            <person name="Wang S."/>
            <person name="Zhang T."/>
            <person name="Zhou Y."/>
            <person name="He R."/>
            <person name="Meng N."/>
            <person name="Wang Y."/>
            <person name="Liu W."/>
            <person name="Liu Z."/>
            <person name="Liu J."/>
            <person name="Guo Q."/>
            <person name="Huang H."/>
            <person name="Sederoff R.R."/>
            <person name="Wang G."/>
            <person name="Qu G."/>
            <person name="Chen S."/>
        </authorList>
    </citation>
    <scope>NUCLEOTIDE SEQUENCE [LARGE SCALE GENOMIC DNA]</scope>
    <source>
        <strain evidence="2">SC-2020</strain>
    </source>
</reference>
<proteinExistence type="predicted"/>
<evidence type="ECO:0000256" key="1">
    <source>
        <dbReference type="SAM" id="MobiDB-lite"/>
    </source>
</evidence>
<feature type="region of interest" description="Disordered" evidence="1">
    <location>
        <begin position="61"/>
        <end position="87"/>
    </location>
</feature>
<dbReference type="EMBL" id="JAQIZT010000001">
    <property type="protein sequence ID" value="KAJ7013625.1"/>
    <property type="molecule type" value="Genomic_DNA"/>
</dbReference>
<dbReference type="Proteomes" id="UP001164929">
    <property type="component" value="Chromosome 1"/>
</dbReference>
<evidence type="ECO:0000313" key="3">
    <source>
        <dbReference type="Proteomes" id="UP001164929"/>
    </source>
</evidence>
<organism evidence="2 3">
    <name type="scientific">Populus alba x Populus x berolinensis</name>
    <dbReference type="NCBI Taxonomy" id="444605"/>
    <lineage>
        <taxon>Eukaryota</taxon>
        <taxon>Viridiplantae</taxon>
        <taxon>Streptophyta</taxon>
        <taxon>Embryophyta</taxon>
        <taxon>Tracheophyta</taxon>
        <taxon>Spermatophyta</taxon>
        <taxon>Magnoliopsida</taxon>
        <taxon>eudicotyledons</taxon>
        <taxon>Gunneridae</taxon>
        <taxon>Pentapetalae</taxon>
        <taxon>rosids</taxon>
        <taxon>fabids</taxon>
        <taxon>Malpighiales</taxon>
        <taxon>Salicaceae</taxon>
        <taxon>Saliceae</taxon>
        <taxon>Populus</taxon>
    </lineage>
</organism>
<dbReference type="AlphaFoldDB" id="A0AAD6WI26"/>
<accession>A0AAD6WI26</accession>
<protein>
    <submittedName>
        <fullName evidence="2">Uncharacterized protein</fullName>
    </submittedName>
</protein>
<name>A0AAD6WI26_9ROSI</name>
<comment type="caution">
    <text evidence="2">The sequence shown here is derived from an EMBL/GenBank/DDBJ whole genome shotgun (WGS) entry which is preliminary data.</text>
</comment>